<feature type="region of interest" description="Disordered" evidence="1">
    <location>
        <begin position="40"/>
        <end position="113"/>
    </location>
</feature>
<dbReference type="EMBL" id="FXYF01000006">
    <property type="protein sequence ID" value="SMX41920.1"/>
    <property type="molecule type" value="Genomic_DNA"/>
</dbReference>
<evidence type="ECO:0000313" key="2">
    <source>
        <dbReference type="EMBL" id="SMX41920.1"/>
    </source>
</evidence>
<keyword evidence="3" id="KW-1185">Reference proteome</keyword>
<accession>A0A238KGP9</accession>
<sequence length="412" mass="42184">MPFSFETDKIRWRGRGPAGAARLLAACALAGLLAAGPGLSQEAGDSLPDAAPPVVTPAEAGPDAVPVAAGDPVVTPDGDPAAVAGDGPVLAPEGDPVEAAEAPSPTAPPPAEADAVPLPPICAEAGVSAEECLAVLAGFSFDTYCRLNDVPAARCLAFVRDYRMPVTCASANLTLTGCIDFLDRQTRLYREQVKGLIAQCDAGDAGLCTAAEERAAGLGTDLAALRAENGTLKAQVEAAQAALDAREVQPADVCRAAAQRLNARAAEVLGEAAPSLDLNACTGNPIAEVTRFLALLSAPDRVKTDEVLRDAETPAPPPPATEETACAALPTDGDLAFFLIEQDALFGGLGPVRQNVLVNSLLKGEPAVEAVEKAWPKPLDDAERARADESARLLCATYPATCPADSGVEVCR</sequence>
<reference evidence="2 3" key="1">
    <citation type="submission" date="2017-05" db="EMBL/GenBank/DDBJ databases">
        <authorList>
            <person name="Song R."/>
            <person name="Chenine A.L."/>
            <person name="Ruprecht R.M."/>
        </authorList>
    </citation>
    <scope>NUCLEOTIDE SEQUENCE [LARGE SCALE GENOMIC DNA]</scope>
    <source>
        <strain evidence="2 3">CECT 8898</strain>
    </source>
</reference>
<proteinExistence type="predicted"/>
<organism evidence="2 3">
    <name type="scientific">Maliponia aquimaris</name>
    <dbReference type="NCBI Taxonomy" id="1673631"/>
    <lineage>
        <taxon>Bacteria</taxon>
        <taxon>Pseudomonadati</taxon>
        <taxon>Pseudomonadota</taxon>
        <taxon>Alphaproteobacteria</taxon>
        <taxon>Rhodobacterales</taxon>
        <taxon>Paracoccaceae</taxon>
        <taxon>Maliponia</taxon>
    </lineage>
</organism>
<feature type="compositionally biased region" description="Low complexity" evidence="1">
    <location>
        <begin position="57"/>
        <end position="77"/>
    </location>
</feature>
<evidence type="ECO:0000256" key="1">
    <source>
        <dbReference type="SAM" id="MobiDB-lite"/>
    </source>
</evidence>
<gene>
    <name evidence="2" type="ORF">MAA8898_02486</name>
</gene>
<evidence type="ECO:0000313" key="3">
    <source>
        <dbReference type="Proteomes" id="UP000207598"/>
    </source>
</evidence>
<name>A0A238KGP9_9RHOB</name>
<protein>
    <submittedName>
        <fullName evidence="2">Uncharacterized protein</fullName>
    </submittedName>
</protein>
<dbReference type="Proteomes" id="UP000207598">
    <property type="component" value="Unassembled WGS sequence"/>
</dbReference>
<dbReference type="AlphaFoldDB" id="A0A238KGP9"/>